<evidence type="ECO:0000313" key="1">
    <source>
        <dbReference type="EMBL" id="NIJ24833.1"/>
    </source>
</evidence>
<dbReference type="Proteomes" id="UP000788153">
    <property type="component" value="Unassembled WGS sequence"/>
</dbReference>
<keyword evidence="2" id="KW-1185">Reference proteome</keyword>
<accession>A0ABX0U2N5</accession>
<reference evidence="1 2" key="1">
    <citation type="submission" date="2020-03" db="EMBL/GenBank/DDBJ databases">
        <title>Genomic Encyclopedia of Type Strains, Phase IV (KMG-IV): sequencing the most valuable type-strain genomes for metagenomic binning, comparative biology and taxonomic classification.</title>
        <authorList>
            <person name="Goeker M."/>
        </authorList>
    </citation>
    <scope>NUCLEOTIDE SEQUENCE [LARGE SCALE GENOMIC DNA]</scope>
    <source>
        <strain evidence="1 2">DSM 22753</strain>
    </source>
</reference>
<organism evidence="1 2">
    <name type="scientific">Sphingomonas japonica</name>
    <dbReference type="NCBI Taxonomy" id="511662"/>
    <lineage>
        <taxon>Bacteria</taxon>
        <taxon>Pseudomonadati</taxon>
        <taxon>Pseudomonadota</taxon>
        <taxon>Alphaproteobacteria</taxon>
        <taxon>Sphingomonadales</taxon>
        <taxon>Sphingomonadaceae</taxon>
        <taxon>Sphingomonas</taxon>
    </lineage>
</organism>
<comment type="caution">
    <text evidence="1">The sequence shown here is derived from an EMBL/GenBank/DDBJ whole genome shotgun (WGS) entry which is preliminary data.</text>
</comment>
<evidence type="ECO:0000313" key="2">
    <source>
        <dbReference type="Proteomes" id="UP000788153"/>
    </source>
</evidence>
<dbReference type="RefSeq" id="WP_140047256.1">
    <property type="nucleotide sequence ID" value="NZ_BAAAEV010000001.1"/>
</dbReference>
<proteinExistence type="predicted"/>
<sequence>MSGELLVPVDGKGIDWPRRVANAINALQASLAALQLRVDDKSGWANYRDSTAGQALVADTRAQWTNNAATIDDSEKPTDVATYWDAADNAVPGMAGDAVVLRIQSTFTPSDGTASMLTMDLDIGGGTLVDQQSIAITGGAGVPQRISFTSLGFQRDTWEANGAKVYVTADGPGDLTNKRILVARMHKANAGV</sequence>
<protein>
    <submittedName>
        <fullName evidence="1">Uncharacterized protein</fullName>
    </submittedName>
</protein>
<name>A0ABX0U2N5_9SPHN</name>
<dbReference type="EMBL" id="JAASQP010000001">
    <property type="protein sequence ID" value="NIJ24833.1"/>
    <property type="molecule type" value="Genomic_DNA"/>
</dbReference>
<gene>
    <name evidence="1" type="ORF">FHT01_002375</name>
</gene>